<evidence type="ECO:0000256" key="6">
    <source>
        <dbReference type="SAM" id="MobiDB-lite"/>
    </source>
</evidence>
<evidence type="ECO:0000313" key="9">
    <source>
        <dbReference type="Proteomes" id="UP001479436"/>
    </source>
</evidence>
<dbReference type="Pfam" id="PF00010">
    <property type="entry name" value="HLH"/>
    <property type="match status" value="1"/>
</dbReference>
<evidence type="ECO:0000256" key="4">
    <source>
        <dbReference type="ARBA" id="ARBA00023163"/>
    </source>
</evidence>
<dbReference type="SMART" id="SM00353">
    <property type="entry name" value="HLH"/>
    <property type="match status" value="1"/>
</dbReference>
<reference evidence="8 9" key="1">
    <citation type="submission" date="2023-04" db="EMBL/GenBank/DDBJ databases">
        <title>Genome of Basidiobolus ranarum AG-B5.</title>
        <authorList>
            <person name="Stajich J.E."/>
            <person name="Carter-House D."/>
            <person name="Gryganskyi A."/>
        </authorList>
    </citation>
    <scope>NUCLEOTIDE SEQUENCE [LARGE SCALE GENOMIC DNA]</scope>
    <source>
        <strain evidence="8 9">AG-B5</strain>
    </source>
</reference>
<dbReference type="PANTHER" id="PTHR15741:SF27">
    <property type="entry name" value="TRANSCRIPTION FACTOR AP-4"/>
    <property type="match status" value="1"/>
</dbReference>
<dbReference type="CDD" id="cd11405">
    <property type="entry name" value="bHLHzip_MLXIP_like"/>
    <property type="match status" value="1"/>
</dbReference>
<sequence length="237" mass="27111">MQRGDDSKNTVITRENMDSISTKDSNKPVTTFPEFSQQHTPLFDKQDQKTFDDFLKQFEYNGEELGTKQPLTKKPTSIKEEVEIEKFTSKPKMKVTNSNVNEASKSRTKKRKSTTNNSDPTGESSNTEDVKTLGRGKKVTQELLTEEEKKANHIASEQKRRQNIRIGFEQLVDIVPTLSQCHRSESAILQKSVEYIKQLLSQKQELKQRVKELRMSLGEPLDEPDDSLSSDDNLDLT</sequence>
<evidence type="ECO:0000313" key="8">
    <source>
        <dbReference type="EMBL" id="KAK9687330.1"/>
    </source>
</evidence>
<keyword evidence="5" id="KW-0539">Nucleus</keyword>
<protein>
    <submittedName>
        <fullName evidence="8">Transcription factor</fullName>
    </submittedName>
</protein>
<feature type="domain" description="BHLH" evidence="7">
    <location>
        <begin position="148"/>
        <end position="199"/>
    </location>
</feature>
<organism evidence="8 9">
    <name type="scientific">Basidiobolus ranarum</name>
    <dbReference type="NCBI Taxonomy" id="34480"/>
    <lineage>
        <taxon>Eukaryota</taxon>
        <taxon>Fungi</taxon>
        <taxon>Fungi incertae sedis</taxon>
        <taxon>Zoopagomycota</taxon>
        <taxon>Entomophthoromycotina</taxon>
        <taxon>Basidiobolomycetes</taxon>
        <taxon>Basidiobolales</taxon>
        <taxon>Basidiobolaceae</taxon>
        <taxon>Basidiobolus</taxon>
    </lineage>
</organism>
<comment type="subcellular location">
    <subcellularLocation>
        <location evidence="1">Nucleus</location>
    </subcellularLocation>
</comment>
<feature type="compositionally biased region" description="Acidic residues" evidence="6">
    <location>
        <begin position="220"/>
        <end position="237"/>
    </location>
</feature>
<dbReference type="InterPro" id="IPR011598">
    <property type="entry name" value="bHLH_dom"/>
</dbReference>
<evidence type="ECO:0000259" key="7">
    <source>
        <dbReference type="PROSITE" id="PS50888"/>
    </source>
</evidence>
<name>A0ABR2VPS6_9FUNG</name>
<dbReference type="InterPro" id="IPR036638">
    <property type="entry name" value="HLH_DNA-bd_sf"/>
</dbReference>
<feature type="region of interest" description="Disordered" evidence="6">
    <location>
        <begin position="1"/>
        <end position="46"/>
    </location>
</feature>
<dbReference type="SUPFAM" id="SSF47459">
    <property type="entry name" value="HLH, helix-loop-helix DNA-binding domain"/>
    <property type="match status" value="1"/>
</dbReference>
<dbReference type="PANTHER" id="PTHR15741">
    <property type="entry name" value="BASIC HELIX-LOOP-HELIX ZIP TRANSCRIPTION FACTOR"/>
    <property type="match status" value="1"/>
</dbReference>
<feature type="compositionally biased region" description="Basic and acidic residues" evidence="6">
    <location>
        <begin position="77"/>
        <end position="88"/>
    </location>
</feature>
<keyword evidence="9" id="KW-1185">Reference proteome</keyword>
<evidence type="ECO:0000256" key="5">
    <source>
        <dbReference type="ARBA" id="ARBA00023242"/>
    </source>
</evidence>
<dbReference type="InterPro" id="IPR052207">
    <property type="entry name" value="Max-like/E-box_TFs"/>
</dbReference>
<evidence type="ECO:0000256" key="3">
    <source>
        <dbReference type="ARBA" id="ARBA00023125"/>
    </source>
</evidence>
<gene>
    <name evidence="8" type="primary">INO4_5</name>
    <name evidence="8" type="ORF">K7432_014826</name>
</gene>
<evidence type="ECO:0000256" key="2">
    <source>
        <dbReference type="ARBA" id="ARBA00023015"/>
    </source>
</evidence>
<keyword evidence="4" id="KW-0804">Transcription</keyword>
<dbReference type="EMBL" id="JASJQH010008674">
    <property type="protein sequence ID" value="KAK9687330.1"/>
    <property type="molecule type" value="Genomic_DNA"/>
</dbReference>
<comment type="caution">
    <text evidence="8">The sequence shown here is derived from an EMBL/GenBank/DDBJ whole genome shotgun (WGS) entry which is preliminary data.</text>
</comment>
<accession>A0ABR2VPS6</accession>
<feature type="compositionally biased region" description="Basic and acidic residues" evidence="6">
    <location>
        <begin position="146"/>
        <end position="157"/>
    </location>
</feature>
<proteinExistence type="predicted"/>
<feature type="region of interest" description="Disordered" evidence="6">
    <location>
        <begin position="60"/>
        <end position="157"/>
    </location>
</feature>
<dbReference type="PROSITE" id="PS50888">
    <property type="entry name" value="BHLH"/>
    <property type="match status" value="1"/>
</dbReference>
<evidence type="ECO:0000256" key="1">
    <source>
        <dbReference type="ARBA" id="ARBA00004123"/>
    </source>
</evidence>
<dbReference type="Gene3D" id="4.10.280.10">
    <property type="entry name" value="Helix-loop-helix DNA-binding domain"/>
    <property type="match status" value="1"/>
</dbReference>
<feature type="compositionally biased region" description="Polar residues" evidence="6">
    <location>
        <begin position="9"/>
        <end position="40"/>
    </location>
</feature>
<keyword evidence="3" id="KW-0238">DNA-binding</keyword>
<keyword evidence="2" id="KW-0805">Transcription regulation</keyword>
<feature type="region of interest" description="Disordered" evidence="6">
    <location>
        <begin position="215"/>
        <end position="237"/>
    </location>
</feature>
<dbReference type="Proteomes" id="UP001479436">
    <property type="component" value="Unassembled WGS sequence"/>
</dbReference>